<keyword evidence="1" id="KW-0732">Signal</keyword>
<evidence type="ECO:0000313" key="2">
    <source>
        <dbReference type="EMBL" id="AXR06965.1"/>
    </source>
</evidence>
<evidence type="ECO:0000313" key="3">
    <source>
        <dbReference type="Proteomes" id="UP000262073"/>
    </source>
</evidence>
<dbReference type="RefSeq" id="WP_117317117.1">
    <property type="nucleotide sequence ID" value="NZ_CP031769.1"/>
</dbReference>
<evidence type="ECO:0000256" key="1">
    <source>
        <dbReference type="SAM" id="SignalP"/>
    </source>
</evidence>
<dbReference type="OrthoDB" id="6336438at2"/>
<reference evidence="2 3" key="1">
    <citation type="submission" date="2018-08" db="EMBL/GenBank/DDBJ databases">
        <title>Salinimonas sediminis sp. nov., a piezophilic bacterium isolated from a deep-sea sediment sample from the New Britain Trench.</title>
        <authorList>
            <person name="Cao J."/>
        </authorList>
    </citation>
    <scope>NUCLEOTIDE SEQUENCE [LARGE SCALE GENOMIC DNA]</scope>
    <source>
        <strain evidence="2 3">N102</strain>
    </source>
</reference>
<dbReference type="PROSITE" id="PS51257">
    <property type="entry name" value="PROKAR_LIPOPROTEIN"/>
    <property type="match status" value="1"/>
</dbReference>
<protein>
    <recommendedName>
        <fullName evidence="4">DUF4136 domain-containing protein</fullName>
    </recommendedName>
</protein>
<dbReference type="EMBL" id="CP031769">
    <property type="protein sequence ID" value="AXR06965.1"/>
    <property type="molecule type" value="Genomic_DNA"/>
</dbReference>
<gene>
    <name evidence="2" type="ORF">D0Y50_11745</name>
</gene>
<dbReference type="Proteomes" id="UP000262073">
    <property type="component" value="Chromosome"/>
</dbReference>
<evidence type="ECO:0008006" key="4">
    <source>
        <dbReference type="Google" id="ProtNLM"/>
    </source>
</evidence>
<dbReference type="NCBIfam" id="NF047637">
    <property type="entry name" value="lipo_CC0125"/>
    <property type="match status" value="1"/>
</dbReference>
<keyword evidence="3" id="KW-1185">Reference proteome</keyword>
<organism evidence="2 3">
    <name type="scientific">Salinimonas sediminis</name>
    <dbReference type="NCBI Taxonomy" id="2303538"/>
    <lineage>
        <taxon>Bacteria</taxon>
        <taxon>Pseudomonadati</taxon>
        <taxon>Pseudomonadota</taxon>
        <taxon>Gammaproteobacteria</taxon>
        <taxon>Alteromonadales</taxon>
        <taxon>Alteromonadaceae</taxon>
        <taxon>Alteromonas/Salinimonas group</taxon>
        <taxon>Salinimonas</taxon>
    </lineage>
</organism>
<sequence>MVARSFRQLGINVATCALAASLLVSGCSSLSPTQPTPYTAAKSTDSYGYSSMELTDTEYRVMFKATEATPADKVQEYSLYRAAEIAKKNGYEWVTIVKTDIERKTRTGKKIVRESNNSAPAVLKEEQCTMSGCNEVAQPFEPSDADVKVEQTRTKDVYYSIVVRMGNSQVGTGKRAFKTQDILATHPDK</sequence>
<accession>A0A346NN58</accession>
<proteinExistence type="predicted"/>
<name>A0A346NN58_9ALTE</name>
<feature type="signal peptide" evidence="1">
    <location>
        <begin position="1"/>
        <end position="19"/>
    </location>
</feature>
<dbReference type="AlphaFoldDB" id="A0A346NN58"/>
<dbReference type="KEGG" id="salm:D0Y50_11745"/>
<feature type="chain" id="PRO_5016996730" description="DUF4136 domain-containing protein" evidence="1">
    <location>
        <begin position="20"/>
        <end position="189"/>
    </location>
</feature>